<dbReference type="SUPFAM" id="SSF51658">
    <property type="entry name" value="Xylose isomerase-like"/>
    <property type="match status" value="1"/>
</dbReference>
<dbReference type="InterPro" id="IPR050312">
    <property type="entry name" value="IolE/XylAMocC-like"/>
</dbReference>
<dbReference type="Gene3D" id="3.20.20.150">
    <property type="entry name" value="Divalent-metal-dependent TIM barrel enzymes"/>
    <property type="match status" value="1"/>
</dbReference>
<name>A0A6B9ZQT6_9BACT</name>
<dbReference type="GO" id="GO:0016853">
    <property type="term" value="F:isomerase activity"/>
    <property type="evidence" value="ECO:0007669"/>
    <property type="project" value="UniProtKB-KW"/>
</dbReference>
<keyword evidence="3" id="KW-1185">Reference proteome</keyword>
<dbReference type="Proteomes" id="UP000476411">
    <property type="component" value="Chromosome"/>
</dbReference>
<accession>A0A6B9ZQT6</accession>
<dbReference type="PROSITE" id="PS51318">
    <property type="entry name" value="TAT"/>
    <property type="match status" value="1"/>
</dbReference>
<dbReference type="Pfam" id="PF01261">
    <property type="entry name" value="AP_endonuc_2"/>
    <property type="match status" value="1"/>
</dbReference>
<dbReference type="EMBL" id="CP048113">
    <property type="protein sequence ID" value="QHS63743.1"/>
    <property type="molecule type" value="Genomic_DNA"/>
</dbReference>
<proteinExistence type="predicted"/>
<dbReference type="KEGG" id="chih:GWR21_30430"/>
<dbReference type="PANTHER" id="PTHR12110">
    <property type="entry name" value="HYDROXYPYRUVATE ISOMERASE"/>
    <property type="match status" value="1"/>
</dbReference>
<dbReference type="InterPro" id="IPR036237">
    <property type="entry name" value="Xyl_isomerase-like_sf"/>
</dbReference>
<evidence type="ECO:0000259" key="1">
    <source>
        <dbReference type="Pfam" id="PF01261"/>
    </source>
</evidence>
<dbReference type="RefSeq" id="WP_162335459.1">
    <property type="nucleotide sequence ID" value="NZ_CP048113.1"/>
</dbReference>
<sequence>MHSRRTFIKQAGIASAGILLFPSLESLAGSKRVKNVGIQLYTLRDLLPKDVKGVIAQVAAAGYKEVETYGYSQKGGFWGLSPKEFKALLKQHGLSAVSGHVGLDGFIKGDSADELKANIEALKTIGAQYLVVPYLGDDIRKTADDYKKIAQKLNEAAEICKASGLQLGYHNHDFEFTKFGDTTGYNILLDNTSPKLVKFEMDLYWVVRAGYKPADLFEKYPGRFPMWHVKDMDKNNPDLNAEVGTGSIDYKDIFAKASVSGMKHFFVEHEDNYKPDELGSIKTSITYIKANLVK</sequence>
<dbReference type="PANTHER" id="PTHR12110:SF41">
    <property type="entry name" value="INOSOSE DEHYDRATASE"/>
    <property type="match status" value="1"/>
</dbReference>
<dbReference type="InterPro" id="IPR013022">
    <property type="entry name" value="Xyl_isomerase-like_TIM-brl"/>
</dbReference>
<evidence type="ECO:0000313" key="3">
    <source>
        <dbReference type="Proteomes" id="UP000476411"/>
    </source>
</evidence>
<dbReference type="InterPro" id="IPR006311">
    <property type="entry name" value="TAT_signal"/>
</dbReference>
<feature type="domain" description="Xylose isomerase-like TIM barrel" evidence="1">
    <location>
        <begin position="55"/>
        <end position="288"/>
    </location>
</feature>
<protein>
    <submittedName>
        <fullName evidence="2">Sugar phosphate isomerase/epimerase</fullName>
    </submittedName>
</protein>
<keyword evidence="2" id="KW-0413">Isomerase</keyword>
<organism evidence="2 3">
    <name type="scientific">Chitinophaga agri</name>
    <dbReference type="NCBI Taxonomy" id="2703787"/>
    <lineage>
        <taxon>Bacteria</taxon>
        <taxon>Pseudomonadati</taxon>
        <taxon>Bacteroidota</taxon>
        <taxon>Chitinophagia</taxon>
        <taxon>Chitinophagales</taxon>
        <taxon>Chitinophagaceae</taxon>
        <taxon>Chitinophaga</taxon>
    </lineage>
</organism>
<evidence type="ECO:0000313" key="2">
    <source>
        <dbReference type="EMBL" id="QHS63743.1"/>
    </source>
</evidence>
<reference evidence="2 3" key="1">
    <citation type="submission" date="2020-01" db="EMBL/GenBank/DDBJ databases">
        <title>Complete genome sequence of Chitinophaga sp. H33E-04 isolated from quinoa roots.</title>
        <authorList>
            <person name="Weon H.-Y."/>
            <person name="Lee S.A."/>
        </authorList>
    </citation>
    <scope>NUCLEOTIDE SEQUENCE [LARGE SCALE GENOMIC DNA]</scope>
    <source>
        <strain evidence="2 3">H33E-04</strain>
    </source>
</reference>
<dbReference type="AlphaFoldDB" id="A0A6B9ZQT6"/>
<gene>
    <name evidence="2" type="ORF">GWR21_30430</name>
</gene>